<dbReference type="PANTHER" id="PTHR43381:SF5">
    <property type="entry name" value="TR-TYPE G DOMAIN-CONTAINING PROTEIN"/>
    <property type="match status" value="1"/>
</dbReference>
<dbReference type="SUPFAM" id="SSF50447">
    <property type="entry name" value="Translation proteins"/>
    <property type="match status" value="2"/>
</dbReference>
<evidence type="ECO:0000256" key="6">
    <source>
        <dbReference type="ARBA" id="ARBA00025162"/>
    </source>
</evidence>
<dbReference type="NCBIfam" id="TIGR00231">
    <property type="entry name" value="small_GTP"/>
    <property type="match status" value="1"/>
</dbReference>
<dbReference type="FunFam" id="3.40.50.300:FF:000019">
    <property type="entry name" value="Translation initiation factor IF-2"/>
    <property type="match status" value="1"/>
</dbReference>
<evidence type="ECO:0000259" key="10">
    <source>
        <dbReference type="PROSITE" id="PS51722"/>
    </source>
</evidence>
<feature type="binding site" evidence="8">
    <location>
        <begin position="310"/>
        <end position="314"/>
    </location>
    <ligand>
        <name>GTP</name>
        <dbReference type="ChEBI" id="CHEBI:37565"/>
    </ligand>
</feature>
<dbReference type="Gene3D" id="3.40.50.10050">
    <property type="entry name" value="Translation initiation factor IF- 2, domain 3"/>
    <property type="match status" value="1"/>
</dbReference>
<keyword evidence="11" id="KW-0150">Chloroplast</keyword>
<dbReference type="GO" id="GO:0005525">
    <property type="term" value="F:GTP binding"/>
    <property type="evidence" value="ECO:0007669"/>
    <property type="project" value="UniProtKB-KW"/>
</dbReference>
<dbReference type="CDD" id="cd03692">
    <property type="entry name" value="mtIF2_IVc"/>
    <property type="match status" value="1"/>
</dbReference>
<feature type="region of interest" description="Disordered" evidence="9">
    <location>
        <begin position="140"/>
        <end position="160"/>
    </location>
</feature>
<dbReference type="InterPro" id="IPR009000">
    <property type="entry name" value="Transl_B-barrel_sf"/>
</dbReference>
<gene>
    <name evidence="8 11" type="primary">infB</name>
</gene>
<dbReference type="InterPro" id="IPR015760">
    <property type="entry name" value="TIF_IF2"/>
</dbReference>
<proteinExistence type="inferred from homology"/>
<evidence type="ECO:0000256" key="5">
    <source>
        <dbReference type="ARBA" id="ARBA00023134"/>
    </source>
</evidence>
<evidence type="ECO:0000313" key="11">
    <source>
        <dbReference type="EMBL" id="ARW67989.1"/>
    </source>
</evidence>
<dbReference type="CDD" id="cd03702">
    <property type="entry name" value="IF2_mtIF2_II"/>
    <property type="match status" value="1"/>
</dbReference>
<dbReference type="GO" id="GO:0003743">
    <property type="term" value="F:translation initiation factor activity"/>
    <property type="evidence" value="ECO:0007669"/>
    <property type="project" value="UniProtKB-UniRule"/>
</dbReference>
<evidence type="ECO:0000256" key="9">
    <source>
        <dbReference type="SAM" id="MobiDB-lite"/>
    </source>
</evidence>
<reference evidence="11" key="1">
    <citation type="journal article" date="2017" name="J. Phycol.">
        <title>Analysis of chloroplast genomes and a supermatrix inform reclassification of the Rhodomelaceae (Rhodophyta).</title>
        <authorList>
            <person name="Diaz-Tapia P."/>
            <person name="Maggs C.A."/>
            <person name="West J.A."/>
            <person name="Verbruggen H."/>
        </authorList>
    </citation>
    <scope>NUCLEOTIDE SEQUENCE</scope>
    <source>
        <strain evidence="11">PD1561</strain>
    </source>
</reference>
<dbReference type="SUPFAM" id="SSF52156">
    <property type="entry name" value="Initiation factor IF2/eIF5b, domain 3"/>
    <property type="match status" value="1"/>
</dbReference>
<feature type="binding site" evidence="8">
    <location>
        <begin position="364"/>
        <end position="367"/>
    </location>
    <ligand>
        <name>GTP</name>
        <dbReference type="ChEBI" id="CHEBI:37565"/>
    </ligand>
</feature>
<protein>
    <recommendedName>
        <fullName evidence="7 8">Translation initiation factor IF-2, chloroplastic</fullName>
    </recommendedName>
</protein>
<feature type="binding site" evidence="8">
    <location>
        <begin position="260"/>
        <end position="267"/>
    </location>
    <ligand>
        <name>GTP</name>
        <dbReference type="ChEBI" id="CHEBI:37565"/>
    </ligand>
</feature>
<keyword evidence="3 8" id="KW-0547">Nucleotide-binding</keyword>
<dbReference type="SUPFAM" id="SSF52540">
    <property type="entry name" value="P-loop containing nucleoside triphosphate hydrolases"/>
    <property type="match status" value="1"/>
</dbReference>
<evidence type="ECO:0000256" key="1">
    <source>
        <dbReference type="ARBA" id="ARBA00007733"/>
    </source>
</evidence>
<dbReference type="HAMAP" id="MF_00100_B">
    <property type="entry name" value="IF_2_B"/>
    <property type="match status" value="1"/>
</dbReference>
<keyword evidence="4 8" id="KW-0648">Protein biosynthesis</keyword>
<dbReference type="PROSITE" id="PS51722">
    <property type="entry name" value="G_TR_2"/>
    <property type="match status" value="1"/>
</dbReference>
<dbReference type="InterPro" id="IPR005225">
    <property type="entry name" value="Small_GTP-bd"/>
</dbReference>
<keyword evidence="11" id="KW-0934">Plastid</keyword>
<dbReference type="EMBL" id="MF101450">
    <property type="protein sequence ID" value="ARW67989.1"/>
    <property type="molecule type" value="Genomic_DNA"/>
</dbReference>
<evidence type="ECO:0000256" key="7">
    <source>
        <dbReference type="ARBA" id="ARBA00044105"/>
    </source>
</evidence>
<dbReference type="InterPro" id="IPR000178">
    <property type="entry name" value="TF_IF2_bacterial-like"/>
</dbReference>
<keyword evidence="5 8" id="KW-0342">GTP-binding</keyword>
<dbReference type="Gene3D" id="3.40.50.300">
    <property type="entry name" value="P-loop containing nucleotide triphosphate hydrolases"/>
    <property type="match status" value="1"/>
</dbReference>
<organism evidence="11">
    <name type="scientific">Cliftonaea pectinata</name>
    <dbReference type="NCBI Taxonomy" id="2007206"/>
    <lineage>
        <taxon>Eukaryota</taxon>
        <taxon>Rhodophyta</taxon>
        <taxon>Florideophyceae</taxon>
        <taxon>Rhodymeniophycidae</taxon>
        <taxon>Ceramiales</taxon>
        <taxon>Rhodomelaceae</taxon>
        <taxon>Polyzonieae</taxon>
        <taxon>Cliftonaea</taxon>
    </lineage>
</organism>
<dbReference type="GO" id="GO:0003924">
    <property type="term" value="F:GTPase activity"/>
    <property type="evidence" value="ECO:0007669"/>
    <property type="project" value="UniProtKB-UniRule"/>
</dbReference>
<dbReference type="FunFam" id="3.40.50.10050:FF:000001">
    <property type="entry name" value="Translation initiation factor IF-2"/>
    <property type="match status" value="1"/>
</dbReference>
<comment type="caution">
    <text evidence="8">Lacks conserved residue(s) required for the propagation of feature annotation.</text>
</comment>
<dbReference type="Pfam" id="PF11987">
    <property type="entry name" value="IF-2"/>
    <property type="match status" value="1"/>
</dbReference>
<dbReference type="InterPro" id="IPR053905">
    <property type="entry name" value="EF-G-like_DII"/>
</dbReference>
<sequence>MIHFFFKCQFHYMPVFFYISYTYNDDVMLLTSPKLLDFVQVKVNSSTSSFMNVNNIVSNIINDKSNKPDRKHKSDSHTQYVPEIKKVKNKLSKKNRRNSGNIHEDSIFSNNNDNFFNDKSLVKIPSRSYRLNKAKKKLKNSVSITNQSKQNSNNNQDVINVDNSSTVKKVLINTPLTIQELSYKLNIFPAEIITYLFVKKGFSVTINQVIDVPIAQEIALSYDFILLGNEYDYHPEPRLNNELNNSLVKTARSPIITILGHVDHGKTSLLSSILKTNILNKEYGGITQSILAYEVIYTNHNKNHKLIFLDTPGHKAFQSMRIRSAKVTDIVLLVIAADDGLKPQTVEAIKYINDMNLNCIVVINKIDKPEININYVKEELSKNGIFGEEYGGNTMIVEVSALKGYNIELLLNKICLLSEKLNLVTNKNQSAEGTILEAYLDKKQGSIANIVVQNGTLKIGDIIVSSGNYGKIKSIISSTGCKLKSSGPSSIVRILGFSAMPQAGSLFIVVDSERDAKKYCSDFANSNNDILSDSLKILNTRVTVNTNCNKKQFNLIVKADTQGSLEAIIQLLSSISQNKVQINIVFANFGNISSSDIELASTTSSIIMAFNINNTSQINNLIKKYNIVYKNFNIIYDMLDYIENYMLNLLEVEYNKKLIGRATVQTVFNINKGMVAGCVINEGVLKKISYIKVLRKNSIVYEGSLESLKRLKDDVDEVYAQNECGLMCSYNDWEKFDVIDIYELVALEKTL</sequence>
<dbReference type="RefSeq" id="YP_009398906.1">
    <property type="nucleotide sequence ID" value="NC_035294.1"/>
</dbReference>
<dbReference type="PRINTS" id="PR00315">
    <property type="entry name" value="ELONGATNFCT"/>
</dbReference>
<dbReference type="FunFam" id="2.40.30.10:FF:000008">
    <property type="entry name" value="Translation initiation factor IF-2"/>
    <property type="match status" value="1"/>
</dbReference>
<dbReference type="InterPro" id="IPR036925">
    <property type="entry name" value="TIF_IF2_dom3_sf"/>
</dbReference>
<dbReference type="Pfam" id="PF04760">
    <property type="entry name" value="IF2_N"/>
    <property type="match status" value="1"/>
</dbReference>
<feature type="domain" description="Tr-type G" evidence="10">
    <location>
        <begin position="251"/>
        <end position="424"/>
    </location>
</feature>
<evidence type="ECO:0000256" key="2">
    <source>
        <dbReference type="ARBA" id="ARBA00022540"/>
    </source>
</evidence>
<dbReference type="NCBIfam" id="TIGR00487">
    <property type="entry name" value="IF-2"/>
    <property type="match status" value="1"/>
</dbReference>
<evidence type="ECO:0000256" key="8">
    <source>
        <dbReference type="HAMAP-Rule" id="MF_00100"/>
    </source>
</evidence>
<dbReference type="CDD" id="cd01887">
    <property type="entry name" value="IF2_eIF5B"/>
    <property type="match status" value="1"/>
</dbReference>
<dbReference type="PANTHER" id="PTHR43381">
    <property type="entry name" value="TRANSLATION INITIATION FACTOR IF-2-RELATED"/>
    <property type="match status" value="1"/>
</dbReference>
<dbReference type="InterPro" id="IPR006847">
    <property type="entry name" value="IF2_N"/>
</dbReference>
<dbReference type="InterPro" id="IPR044145">
    <property type="entry name" value="IF2_II"/>
</dbReference>
<dbReference type="GO" id="GO:0009507">
    <property type="term" value="C:chloroplast"/>
    <property type="evidence" value="ECO:0007669"/>
    <property type="project" value="UniProtKB-SubCell"/>
</dbReference>
<feature type="compositionally biased region" description="Low complexity" evidence="9">
    <location>
        <begin position="146"/>
        <end position="156"/>
    </location>
</feature>
<dbReference type="InterPro" id="IPR027417">
    <property type="entry name" value="P-loop_NTPase"/>
</dbReference>
<dbReference type="InterPro" id="IPR023115">
    <property type="entry name" value="TIF_IF2_dom3"/>
</dbReference>
<evidence type="ECO:0000256" key="4">
    <source>
        <dbReference type="ARBA" id="ARBA00022917"/>
    </source>
</evidence>
<accession>A0A1Z1MQ51</accession>
<geneLocation type="chloroplast" evidence="11"/>
<dbReference type="Pfam" id="PF00009">
    <property type="entry name" value="GTP_EFTU"/>
    <property type="match status" value="1"/>
</dbReference>
<dbReference type="Pfam" id="PF22042">
    <property type="entry name" value="EF-G_D2"/>
    <property type="match status" value="1"/>
</dbReference>
<dbReference type="InterPro" id="IPR000795">
    <property type="entry name" value="T_Tr_GTP-bd_dom"/>
</dbReference>
<dbReference type="AlphaFoldDB" id="A0A1Z1MQ51"/>
<keyword evidence="2 8" id="KW-0396">Initiation factor</keyword>
<dbReference type="Gene3D" id="2.40.30.10">
    <property type="entry name" value="Translation factors"/>
    <property type="match status" value="2"/>
</dbReference>
<dbReference type="GeneID" id="33361557"/>
<evidence type="ECO:0000256" key="3">
    <source>
        <dbReference type="ARBA" id="ARBA00022741"/>
    </source>
</evidence>
<name>A0A1Z1MQ51_9FLOR</name>
<comment type="subcellular location">
    <subcellularLocation>
        <location evidence="8">Plastid</location>
        <location evidence="8">Chloroplast</location>
    </subcellularLocation>
</comment>
<comment type="function">
    <text evidence="6 8">One of the essential components for the initiation of protein synthesis. Protects formylmethionyl-tRNA from spontaneous hydrolysis and promotes its binding to the 30S ribosomal subunits. Also involved in the hydrolysis of GTP during the formation of the 70S ribosomal complex.</text>
</comment>
<comment type="similarity">
    <text evidence="1 8">Belongs to the TRAFAC class translation factor GTPase superfamily. Classic translation factor GTPase family. IF-2 subfamily.</text>
</comment>